<gene>
    <name evidence="1" type="ORF">Back2_27650</name>
</gene>
<dbReference type="AlphaFoldDB" id="A0A3G9J4B0"/>
<protein>
    <submittedName>
        <fullName evidence="1">Uncharacterized protein</fullName>
    </submittedName>
</protein>
<dbReference type="KEGG" id="nbe:Back2_27650"/>
<keyword evidence="2" id="KW-1185">Reference proteome</keyword>
<dbReference type="EMBL" id="AP019307">
    <property type="protein sequence ID" value="BBH18478.1"/>
    <property type="molecule type" value="Genomic_DNA"/>
</dbReference>
<sequence>MWLFGLWLSFLAATDASTVDDITVTTPGSAVAALATVGLAAPAPANASTAAAAPKA</sequence>
<organism evidence="1 2">
    <name type="scientific">Nocardioides baekrokdamisoli</name>
    <dbReference type="NCBI Taxonomy" id="1804624"/>
    <lineage>
        <taxon>Bacteria</taxon>
        <taxon>Bacillati</taxon>
        <taxon>Actinomycetota</taxon>
        <taxon>Actinomycetes</taxon>
        <taxon>Propionibacteriales</taxon>
        <taxon>Nocardioidaceae</taxon>
        <taxon>Nocardioides</taxon>
    </lineage>
</organism>
<proteinExistence type="predicted"/>
<name>A0A3G9J4B0_9ACTN</name>
<evidence type="ECO:0000313" key="2">
    <source>
        <dbReference type="Proteomes" id="UP000271573"/>
    </source>
</evidence>
<evidence type="ECO:0000313" key="1">
    <source>
        <dbReference type="EMBL" id="BBH18478.1"/>
    </source>
</evidence>
<accession>A0A3G9J4B0</accession>
<reference evidence="1 2" key="1">
    <citation type="submission" date="2018-11" db="EMBL/GenBank/DDBJ databases">
        <title>Complete genome sequence of Nocardioides baekrokdamisoli strain KCTC 39748.</title>
        <authorList>
            <person name="Kang S.W."/>
            <person name="Lee K.C."/>
            <person name="Kim K.K."/>
            <person name="Kim J.S."/>
            <person name="Kim D.S."/>
            <person name="Ko S.H."/>
            <person name="Yang S.H."/>
            <person name="Shin Y.K."/>
            <person name="Lee J.S."/>
        </authorList>
    </citation>
    <scope>NUCLEOTIDE SEQUENCE [LARGE SCALE GENOMIC DNA]</scope>
    <source>
        <strain evidence="1 2">KCTC 39748</strain>
    </source>
</reference>
<dbReference type="Proteomes" id="UP000271573">
    <property type="component" value="Chromosome"/>
</dbReference>